<dbReference type="AlphaFoldDB" id="I4C0E1"/>
<organism evidence="2 3">
    <name type="scientific">Desulfomonile tiedjei (strain ATCC 49306 / DSM 6799 / DCB-1)</name>
    <dbReference type="NCBI Taxonomy" id="706587"/>
    <lineage>
        <taxon>Bacteria</taxon>
        <taxon>Pseudomonadati</taxon>
        <taxon>Thermodesulfobacteriota</taxon>
        <taxon>Desulfomonilia</taxon>
        <taxon>Desulfomonilales</taxon>
        <taxon>Desulfomonilaceae</taxon>
        <taxon>Desulfomonile</taxon>
    </lineage>
</organism>
<protein>
    <submittedName>
        <fullName evidence="2">Methyltransferase, FkbM family</fullName>
    </submittedName>
</protein>
<evidence type="ECO:0000313" key="3">
    <source>
        <dbReference type="Proteomes" id="UP000006055"/>
    </source>
</evidence>
<dbReference type="GO" id="GO:0032259">
    <property type="term" value="P:methylation"/>
    <property type="evidence" value="ECO:0007669"/>
    <property type="project" value="UniProtKB-KW"/>
</dbReference>
<feature type="domain" description="Methyltransferase FkbM" evidence="1">
    <location>
        <begin position="50"/>
        <end position="183"/>
    </location>
</feature>
<dbReference type="PANTHER" id="PTHR34203:SF15">
    <property type="entry name" value="SLL1173 PROTEIN"/>
    <property type="match status" value="1"/>
</dbReference>
<evidence type="ECO:0000313" key="2">
    <source>
        <dbReference type="EMBL" id="AFM23032.1"/>
    </source>
</evidence>
<dbReference type="OrthoDB" id="9784101at2"/>
<dbReference type="PANTHER" id="PTHR34203">
    <property type="entry name" value="METHYLTRANSFERASE, FKBM FAMILY PROTEIN"/>
    <property type="match status" value="1"/>
</dbReference>
<dbReference type="Gene3D" id="3.40.50.150">
    <property type="entry name" value="Vaccinia Virus protein VP39"/>
    <property type="match status" value="1"/>
</dbReference>
<dbReference type="InterPro" id="IPR006342">
    <property type="entry name" value="FkbM_mtfrase"/>
</dbReference>
<dbReference type="Pfam" id="PF05050">
    <property type="entry name" value="Methyltransf_21"/>
    <property type="match status" value="1"/>
</dbReference>
<evidence type="ECO:0000259" key="1">
    <source>
        <dbReference type="Pfam" id="PF05050"/>
    </source>
</evidence>
<accession>I4C0E1</accession>
<keyword evidence="2" id="KW-0489">Methyltransferase</keyword>
<keyword evidence="3" id="KW-1185">Reference proteome</keyword>
<dbReference type="KEGG" id="dti:Desti_0291"/>
<dbReference type="NCBIfam" id="TIGR01444">
    <property type="entry name" value="fkbM_fam"/>
    <property type="match status" value="1"/>
</dbReference>
<name>I4C0E1_DESTA</name>
<keyword evidence="2" id="KW-0808">Transferase</keyword>
<dbReference type="SUPFAM" id="SSF53335">
    <property type="entry name" value="S-adenosyl-L-methionine-dependent methyltransferases"/>
    <property type="match status" value="1"/>
</dbReference>
<dbReference type="eggNOG" id="COG2242">
    <property type="taxonomic scope" value="Bacteria"/>
</dbReference>
<dbReference type="InterPro" id="IPR029063">
    <property type="entry name" value="SAM-dependent_MTases_sf"/>
</dbReference>
<sequence>MIKSILKRTPLYQALRFVRSKRAARTWTPFDKRMLDFYRQYIGPGDLCFDIGANIGNRTKIFLALEARVVSVEPQRDCASLITAAYGNDQKLIVVNKAVGATHGRAELVISDASPLASLSREWIHAVQNSGRFSDYSWSRTQWVDVITLDELIAEHGMPRFIKIDVEGYEYEVLKGLTQPVDTLSLEFTPEFLEQTMMCIKYLKSLGSIELNYSLKESMELCLDKWTNGDAIADILKRFQGDNIMYGDLYVRFLRRLVR</sequence>
<dbReference type="RefSeq" id="WP_014808191.1">
    <property type="nucleotide sequence ID" value="NC_018025.1"/>
</dbReference>
<dbReference type="EMBL" id="CP003360">
    <property type="protein sequence ID" value="AFM23032.1"/>
    <property type="molecule type" value="Genomic_DNA"/>
</dbReference>
<dbReference type="HOGENOM" id="CLU_095342_0_0_7"/>
<reference evidence="3" key="1">
    <citation type="submission" date="2012-06" db="EMBL/GenBank/DDBJ databases">
        <title>Complete sequence of chromosome of Desulfomonile tiedjei DSM 6799.</title>
        <authorList>
            <person name="Lucas S."/>
            <person name="Copeland A."/>
            <person name="Lapidus A."/>
            <person name="Glavina del Rio T."/>
            <person name="Dalin E."/>
            <person name="Tice H."/>
            <person name="Bruce D."/>
            <person name="Goodwin L."/>
            <person name="Pitluck S."/>
            <person name="Peters L."/>
            <person name="Ovchinnikova G."/>
            <person name="Zeytun A."/>
            <person name="Lu M."/>
            <person name="Kyrpides N."/>
            <person name="Mavromatis K."/>
            <person name="Ivanova N."/>
            <person name="Brettin T."/>
            <person name="Detter J.C."/>
            <person name="Han C."/>
            <person name="Larimer F."/>
            <person name="Land M."/>
            <person name="Hauser L."/>
            <person name="Markowitz V."/>
            <person name="Cheng J.-F."/>
            <person name="Hugenholtz P."/>
            <person name="Woyke T."/>
            <person name="Wu D."/>
            <person name="Spring S."/>
            <person name="Schroeder M."/>
            <person name="Brambilla E."/>
            <person name="Klenk H.-P."/>
            <person name="Eisen J.A."/>
        </authorList>
    </citation>
    <scope>NUCLEOTIDE SEQUENCE [LARGE SCALE GENOMIC DNA]</scope>
    <source>
        <strain evidence="3">ATCC 49306 / DSM 6799 / DCB-1</strain>
    </source>
</reference>
<proteinExistence type="predicted"/>
<dbReference type="InterPro" id="IPR052514">
    <property type="entry name" value="SAM-dependent_MTase"/>
</dbReference>
<gene>
    <name evidence="2" type="ordered locus">Desti_0291</name>
</gene>
<dbReference type="Proteomes" id="UP000006055">
    <property type="component" value="Chromosome"/>
</dbReference>
<dbReference type="STRING" id="706587.Desti_0291"/>
<dbReference type="GO" id="GO:0008168">
    <property type="term" value="F:methyltransferase activity"/>
    <property type="evidence" value="ECO:0007669"/>
    <property type="project" value="UniProtKB-KW"/>
</dbReference>